<keyword evidence="3 7" id="KW-0812">Transmembrane</keyword>
<keyword evidence="5 7" id="KW-0472">Membrane</keyword>
<reference evidence="9 10" key="1">
    <citation type="submission" date="2019-02" db="EMBL/GenBank/DDBJ databases">
        <title>Deep-cultivation of Planctomycetes and their phenomic and genomic characterization uncovers novel biology.</title>
        <authorList>
            <person name="Wiegand S."/>
            <person name="Jogler M."/>
            <person name="Boedeker C."/>
            <person name="Pinto D."/>
            <person name="Vollmers J."/>
            <person name="Rivas-Marin E."/>
            <person name="Kohn T."/>
            <person name="Peeters S.H."/>
            <person name="Heuer A."/>
            <person name="Rast P."/>
            <person name="Oberbeckmann S."/>
            <person name="Bunk B."/>
            <person name="Jeske O."/>
            <person name="Meyerdierks A."/>
            <person name="Storesund J.E."/>
            <person name="Kallscheuer N."/>
            <person name="Luecker S."/>
            <person name="Lage O.M."/>
            <person name="Pohl T."/>
            <person name="Merkel B.J."/>
            <person name="Hornburger P."/>
            <person name="Mueller R.-W."/>
            <person name="Bruemmer F."/>
            <person name="Labrenz M."/>
            <person name="Spormann A.M."/>
            <person name="Op Den Camp H."/>
            <person name="Overmann J."/>
            <person name="Amann R."/>
            <person name="Jetten M.S.M."/>
            <person name="Mascher T."/>
            <person name="Medema M.H."/>
            <person name="Devos D.P."/>
            <person name="Kaster A.-K."/>
            <person name="Ovreas L."/>
            <person name="Rohde M."/>
            <person name="Galperin M.Y."/>
            <person name="Jogler C."/>
        </authorList>
    </citation>
    <scope>NUCLEOTIDE SEQUENCE [LARGE SCALE GENOMIC DNA]</scope>
    <source>
        <strain evidence="9 10">Q31b</strain>
    </source>
</reference>
<dbReference type="Proteomes" id="UP000315471">
    <property type="component" value="Unassembled WGS sequence"/>
</dbReference>
<feature type="transmembrane region" description="Helical" evidence="7">
    <location>
        <begin position="15"/>
        <end position="35"/>
    </location>
</feature>
<dbReference type="AlphaFoldDB" id="A0A5C6E5G6"/>
<evidence type="ECO:0000256" key="3">
    <source>
        <dbReference type="ARBA" id="ARBA00022692"/>
    </source>
</evidence>
<evidence type="ECO:0000256" key="6">
    <source>
        <dbReference type="RuleBase" id="RU004057"/>
    </source>
</evidence>
<evidence type="ECO:0000256" key="7">
    <source>
        <dbReference type="SAM" id="Phobius"/>
    </source>
</evidence>
<comment type="caution">
    <text evidence="9">The sequence shown here is derived from an EMBL/GenBank/DDBJ whole genome shotgun (WGS) entry which is preliminary data.</text>
</comment>
<keyword evidence="4 7" id="KW-1133">Transmembrane helix</keyword>
<evidence type="ECO:0000259" key="8">
    <source>
        <dbReference type="Pfam" id="PF01618"/>
    </source>
</evidence>
<keyword evidence="2" id="KW-1003">Cell membrane</keyword>
<gene>
    <name evidence="9" type="primary">exbB_1</name>
    <name evidence="9" type="ORF">Q31b_14670</name>
</gene>
<feature type="transmembrane region" description="Helical" evidence="7">
    <location>
        <begin position="163"/>
        <end position="183"/>
    </location>
</feature>
<keyword evidence="6" id="KW-0813">Transport</keyword>
<dbReference type="PANTHER" id="PTHR30625:SF17">
    <property type="entry name" value="TOLQ-RELATED"/>
    <property type="match status" value="1"/>
</dbReference>
<dbReference type="PANTHER" id="PTHR30625">
    <property type="entry name" value="PROTEIN TOLQ"/>
    <property type="match status" value="1"/>
</dbReference>
<proteinExistence type="inferred from homology"/>
<dbReference type="InterPro" id="IPR002898">
    <property type="entry name" value="MotA_ExbB_proton_chnl"/>
</dbReference>
<dbReference type="EMBL" id="SJPY01000002">
    <property type="protein sequence ID" value="TWU43935.1"/>
    <property type="molecule type" value="Genomic_DNA"/>
</dbReference>
<evidence type="ECO:0000256" key="4">
    <source>
        <dbReference type="ARBA" id="ARBA00022989"/>
    </source>
</evidence>
<sequence length="243" mass="26397">MLFAEISVFDIISQATYGALAGAALWGLYCIVVVWTRVSQKRFKSEDEQDVFMDDVEQMVTDRDFEGVAEYCEGDARAIPQIVEMSMHHRDLGYKRARQFVMDRFQRDVMSDLEYRLSWVSTVIKAAPMIGLFGTVFGMMGAFNTLASSASVNPSDLAGDINIALRTTACGLAIAIPLMILTANVNIKIAKMEDLVGSGLGRFMSIYREALAGGAVGGQAVSARPAAAATDPQMASAMQSPQR</sequence>
<accession>A0A5C6E5G6</accession>
<feature type="domain" description="MotA/TolQ/ExbB proton channel" evidence="8">
    <location>
        <begin position="101"/>
        <end position="192"/>
    </location>
</feature>
<dbReference type="OrthoDB" id="9809716at2"/>
<dbReference type="GO" id="GO:0005886">
    <property type="term" value="C:plasma membrane"/>
    <property type="evidence" value="ECO:0007669"/>
    <property type="project" value="UniProtKB-SubCell"/>
</dbReference>
<keyword evidence="6" id="KW-0653">Protein transport</keyword>
<dbReference type="InterPro" id="IPR050790">
    <property type="entry name" value="ExbB/TolQ_transport"/>
</dbReference>
<evidence type="ECO:0000256" key="1">
    <source>
        <dbReference type="ARBA" id="ARBA00004651"/>
    </source>
</evidence>
<comment type="subcellular location">
    <subcellularLocation>
        <location evidence="1">Cell membrane</location>
        <topology evidence="1">Multi-pass membrane protein</topology>
    </subcellularLocation>
    <subcellularLocation>
        <location evidence="6">Membrane</location>
        <topology evidence="6">Multi-pass membrane protein</topology>
    </subcellularLocation>
</comment>
<dbReference type="RefSeq" id="WP_146598986.1">
    <property type="nucleotide sequence ID" value="NZ_SJPY01000002.1"/>
</dbReference>
<organism evidence="9 10">
    <name type="scientific">Novipirellula aureliae</name>
    <dbReference type="NCBI Taxonomy" id="2527966"/>
    <lineage>
        <taxon>Bacteria</taxon>
        <taxon>Pseudomonadati</taxon>
        <taxon>Planctomycetota</taxon>
        <taxon>Planctomycetia</taxon>
        <taxon>Pirellulales</taxon>
        <taxon>Pirellulaceae</taxon>
        <taxon>Novipirellula</taxon>
    </lineage>
</organism>
<evidence type="ECO:0000313" key="9">
    <source>
        <dbReference type="EMBL" id="TWU43935.1"/>
    </source>
</evidence>
<evidence type="ECO:0000256" key="5">
    <source>
        <dbReference type="ARBA" id="ARBA00023136"/>
    </source>
</evidence>
<evidence type="ECO:0000256" key="2">
    <source>
        <dbReference type="ARBA" id="ARBA00022475"/>
    </source>
</evidence>
<comment type="similarity">
    <text evidence="6">Belongs to the exbB/tolQ family.</text>
</comment>
<feature type="transmembrane region" description="Helical" evidence="7">
    <location>
        <begin position="117"/>
        <end position="143"/>
    </location>
</feature>
<evidence type="ECO:0000313" key="10">
    <source>
        <dbReference type="Proteomes" id="UP000315471"/>
    </source>
</evidence>
<protein>
    <submittedName>
        <fullName evidence="9">Biopolymer transport protein ExbB</fullName>
    </submittedName>
</protein>
<dbReference type="Pfam" id="PF01618">
    <property type="entry name" value="MotA_ExbB"/>
    <property type="match status" value="1"/>
</dbReference>
<dbReference type="GO" id="GO:0017038">
    <property type="term" value="P:protein import"/>
    <property type="evidence" value="ECO:0007669"/>
    <property type="project" value="TreeGrafter"/>
</dbReference>
<keyword evidence="10" id="KW-1185">Reference proteome</keyword>
<name>A0A5C6E5G6_9BACT</name>